<dbReference type="InterPro" id="IPR000701">
    <property type="entry name" value="SuccDH_FuR_B_TM-su"/>
</dbReference>
<dbReference type="InterPro" id="IPR014314">
    <property type="entry name" value="Succ_DH_cytb556"/>
</dbReference>
<dbReference type="GO" id="GO:0006099">
    <property type="term" value="P:tricarboxylic acid cycle"/>
    <property type="evidence" value="ECO:0007669"/>
    <property type="project" value="InterPro"/>
</dbReference>
<dbReference type="PIRSF" id="PIRSF000178">
    <property type="entry name" value="SDH_cyt_b560"/>
    <property type="match status" value="1"/>
</dbReference>
<evidence type="ECO:0000313" key="14">
    <source>
        <dbReference type="Proteomes" id="UP000244792"/>
    </source>
</evidence>
<accession>A0A2R4VYH3</accession>
<keyword evidence="8 11" id="KW-0408">Iron</keyword>
<evidence type="ECO:0000256" key="9">
    <source>
        <dbReference type="ARBA" id="ARBA00023136"/>
    </source>
</evidence>
<evidence type="ECO:0000256" key="10">
    <source>
        <dbReference type="ARBA" id="ARBA00025912"/>
    </source>
</evidence>
<name>A0A2R4VYH3_THEAF</name>
<dbReference type="RefSeq" id="WP_108308025.1">
    <property type="nucleotide sequence ID" value="NZ_CP020921.1"/>
</dbReference>
<feature type="transmembrane region" description="Helical" evidence="12">
    <location>
        <begin position="65"/>
        <end position="85"/>
    </location>
</feature>
<evidence type="ECO:0000256" key="8">
    <source>
        <dbReference type="ARBA" id="ARBA00023004"/>
    </source>
</evidence>
<evidence type="ECO:0000256" key="5">
    <source>
        <dbReference type="ARBA" id="ARBA00022692"/>
    </source>
</evidence>
<comment type="similarity">
    <text evidence="2">Belongs to the cytochrome b560 family.</text>
</comment>
<organism evidence="13 14">
    <name type="scientific">Thermodesulfobium acidiphilum</name>
    <dbReference type="NCBI Taxonomy" id="1794699"/>
    <lineage>
        <taxon>Bacteria</taxon>
        <taxon>Pseudomonadati</taxon>
        <taxon>Thermodesulfobiota</taxon>
        <taxon>Thermodesulfobiia</taxon>
        <taxon>Thermodesulfobiales</taxon>
        <taxon>Thermodesulfobiaceae</taxon>
        <taxon>Thermodesulfobium</taxon>
    </lineage>
</organism>
<evidence type="ECO:0000256" key="4">
    <source>
        <dbReference type="ARBA" id="ARBA00022617"/>
    </source>
</evidence>
<comment type="cofactor">
    <cofactor evidence="11">
        <name>heme</name>
        <dbReference type="ChEBI" id="CHEBI:30413"/>
    </cofactor>
    <text evidence="11">The heme is bound between the two transmembrane subunits.</text>
</comment>
<dbReference type="Gene3D" id="1.20.1300.10">
    <property type="entry name" value="Fumarate reductase/succinate dehydrogenase, transmembrane subunit"/>
    <property type="match status" value="1"/>
</dbReference>
<evidence type="ECO:0000256" key="2">
    <source>
        <dbReference type="ARBA" id="ARBA00007244"/>
    </source>
</evidence>
<dbReference type="PANTHER" id="PTHR41910">
    <property type="entry name" value="SUCCINATE DEHYDROGENASE 2 MEMBRANE SUBUNIT SDHC"/>
    <property type="match status" value="1"/>
</dbReference>
<keyword evidence="6 11" id="KW-0479">Metal-binding</keyword>
<proteinExistence type="inferred from homology"/>
<dbReference type="OrthoDB" id="9789209at2"/>
<feature type="transmembrane region" description="Helical" evidence="12">
    <location>
        <begin position="105"/>
        <end position="127"/>
    </location>
</feature>
<evidence type="ECO:0000313" key="13">
    <source>
        <dbReference type="EMBL" id="AWB09565.1"/>
    </source>
</evidence>
<keyword evidence="7 12" id="KW-1133">Transmembrane helix</keyword>
<evidence type="ECO:0000256" key="6">
    <source>
        <dbReference type="ARBA" id="ARBA00022723"/>
    </source>
</evidence>
<evidence type="ECO:0000256" key="3">
    <source>
        <dbReference type="ARBA" id="ARBA00020076"/>
    </source>
</evidence>
<comment type="subcellular location">
    <subcellularLocation>
        <location evidence="1">Membrane</location>
    </subcellularLocation>
</comment>
<dbReference type="KEGG" id="taci:TDSAC_0178"/>
<evidence type="ECO:0000256" key="12">
    <source>
        <dbReference type="SAM" id="Phobius"/>
    </source>
</evidence>
<dbReference type="GO" id="GO:0046872">
    <property type="term" value="F:metal ion binding"/>
    <property type="evidence" value="ECO:0007669"/>
    <property type="project" value="UniProtKB-KW"/>
</dbReference>
<dbReference type="AlphaFoldDB" id="A0A2R4VYH3"/>
<sequence>MLKEVPELKSYKIFPGSFLFYLHRITGLLLGLYFLFHIFYLYGIRFADPSLIPFFESMHAFHESLKIIINPGVAFIAVFHVMNGLRIIVFEFEPNFAIKERQVGWFYWVVGITIIAFMVKIAQSIIFG</sequence>
<dbReference type="PANTHER" id="PTHR41910:SF1">
    <property type="entry name" value="SUCCINATE DEHYDROGENASE HYDROPHOBIC MEMBRANE ANCHOR SUBUNIT"/>
    <property type="match status" value="1"/>
</dbReference>
<protein>
    <recommendedName>
        <fullName evidence="3">Succinate dehydrogenase cytochrome b556 subunit</fullName>
    </recommendedName>
</protein>
<reference evidence="13 14" key="1">
    <citation type="submission" date="2017-04" db="EMBL/GenBank/DDBJ databases">
        <title>Genomic insights into metabolism of Thermodesulfobium acidiphilum.</title>
        <authorList>
            <person name="Toshchakov S.V."/>
            <person name="Frolov E.N."/>
            <person name="Kublanov I.V."/>
            <person name="Samarov N.I."/>
            <person name="Novikov A."/>
            <person name="Lebedinsky A.V."/>
            <person name="Bonch-Osmolovskaya E.A."/>
            <person name="Chernyh N.A."/>
        </authorList>
    </citation>
    <scope>NUCLEOTIDE SEQUENCE [LARGE SCALE GENOMIC DNA]</scope>
    <source>
        <strain evidence="13 14">3127-1</strain>
    </source>
</reference>
<gene>
    <name evidence="13" type="ORF">TDSAC_0178</name>
</gene>
<dbReference type="Pfam" id="PF01127">
    <property type="entry name" value="Sdh_cyt"/>
    <property type="match status" value="1"/>
</dbReference>
<dbReference type="EMBL" id="CP020921">
    <property type="protein sequence ID" value="AWB09565.1"/>
    <property type="molecule type" value="Genomic_DNA"/>
</dbReference>
<dbReference type="GO" id="GO:0009055">
    <property type="term" value="F:electron transfer activity"/>
    <property type="evidence" value="ECO:0007669"/>
    <property type="project" value="InterPro"/>
</dbReference>
<evidence type="ECO:0000256" key="7">
    <source>
        <dbReference type="ARBA" id="ARBA00022989"/>
    </source>
</evidence>
<keyword evidence="4 11" id="KW-0349">Heme</keyword>
<evidence type="ECO:0000256" key="1">
    <source>
        <dbReference type="ARBA" id="ARBA00004370"/>
    </source>
</evidence>
<dbReference type="GO" id="GO:0016020">
    <property type="term" value="C:membrane"/>
    <property type="evidence" value="ECO:0007669"/>
    <property type="project" value="UniProtKB-SubCell"/>
</dbReference>
<keyword evidence="5 12" id="KW-0812">Transmembrane</keyword>
<keyword evidence="9 12" id="KW-0472">Membrane</keyword>
<dbReference type="Proteomes" id="UP000244792">
    <property type="component" value="Chromosome"/>
</dbReference>
<dbReference type="InterPro" id="IPR034804">
    <property type="entry name" value="SQR/QFR_C/D"/>
</dbReference>
<comment type="subunit">
    <text evidence="10">Part of an enzyme complex containing four subunits: a flavoprotein, an iron-sulfur protein, plus two membrane-anchoring proteins, SdhC and SdhD. The complex can form homotrimers.</text>
</comment>
<evidence type="ECO:0000256" key="11">
    <source>
        <dbReference type="PIRSR" id="PIRSR000178-1"/>
    </source>
</evidence>
<dbReference type="SUPFAM" id="SSF81343">
    <property type="entry name" value="Fumarate reductase respiratory complex transmembrane subunits"/>
    <property type="match status" value="1"/>
</dbReference>
<feature type="transmembrane region" description="Helical" evidence="12">
    <location>
        <begin position="20"/>
        <end position="44"/>
    </location>
</feature>
<keyword evidence="14" id="KW-1185">Reference proteome</keyword>
<dbReference type="InterPro" id="IPR039023">
    <property type="entry name" value="SdhC_prok"/>
</dbReference>
<feature type="binding site" description="axial binding residue" evidence="11">
    <location>
        <position position="80"/>
    </location>
    <ligand>
        <name>heme</name>
        <dbReference type="ChEBI" id="CHEBI:30413"/>
        <note>ligand shared with second transmembrane subunit</note>
    </ligand>
    <ligandPart>
        <name>Fe</name>
        <dbReference type="ChEBI" id="CHEBI:18248"/>
    </ligandPart>
</feature>